<dbReference type="GO" id="GO:0003951">
    <property type="term" value="F:NAD+ kinase activity"/>
    <property type="evidence" value="ECO:0007669"/>
    <property type="project" value="UniProtKB-EC"/>
</dbReference>
<dbReference type="InterPro" id="IPR016064">
    <property type="entry name" value="NAD/diacylglycerol_kinase_sf"/>
</dbReference>
<dbReference type="InterPro" id="IPR017437">
    <property type="entry name" value="ATP-NAD_kinase_PpnK-typ_C"/>
</dbReference>
<name>A0A645AFM0_9ZZZZ</name>
<dbReference type="EMBL" id="VSSQ01013577">
    <property type="protein sequence ID" value="MPM51807.1"/>
    <property type="molecule type" value="Genomic_DNA"/>
</dbReference>
<dbReference type="SUPFAM" id="SSF111331">
    <property type="entry name" value="NAD kinase/diacylglycerol kinase-like"/>
    <property type="match status" value="1"/>
</dbReference>
<dbReference type="InterPro" id="IPR017438">
    <property type="entry name" value="ATP-NAD_kinase_N"/>
</dbReference>
<protein>
    <submittedName>
        <fullName evidence="1">NAD kinase</fullName>
        <ecNumber evidence="1">2.7.1.23</ecNumber>
    </submittedName>
</protein>
<gene>
    <name evidence="1" type="primary">ppnK_4</name>
    <name evidence="1" type="ORF">SDC9_98558</name>
</gene>
<comment type="caution">
    <text evidence="1">The sequence shown here is derived from an EMBL/GenBank/DDBJ whole genome shotgun (WGS) entry which is preliminary data.</text>
</comment>
<evidence type="ECO:0000313" key="1">
    <source>
        <dbReference type="EMBL" id="MPM51807.1"/>
    </source>
</evidence>
<dbReference type="Gene3D" id="2.60.200.30">
    <property type="entry name" value="Probable inorganic polyphosphate/atp-NAD kinase, domain 2"/>
    <property type="match status" value="1"/>
</dbReference>
<reference evidence="1" key="1">
    <citation type="submission" date="2019-08" db="EMBL/GenBank/DDBJ databases">
        <authorList>
            <person name="Kucharzyk K."/>
            <person name="Murdoch R.W."/>
            <person name="Higgins S."/>
            <person name="Loffler F."/>
        </authorList>
    </citation>
    <scope>NUCLEOTIDE SEQUENCE</scope>
</reference>
<dbReference type="Gene3D" id="3.40.50.10330">
    <property type="entry name" value="Probable inorganic polyphosphate/atp-NAD kinase, domain 1"/>
    <property type="match status" value="1"/>
</dbReference>
<dbReference type="EC" id="2.7.1.23" evidence="1"/>
<dbReference type="PANTHER" id="PTHR20275:SF0">
    <property type="entry name" value="NAD KINASE"/>
    <property type="match status" value="1"/>
</dbReference>
<keyword evidence="1" id="KW-0418">Kinase</keyword>
<dbReference type="Pfam" id="PF20143">
    <property type="entry name" value="NAD_kinase_C"/>
    <property type="match status" value="1"/>
</dbReference>
<dbReference type="GO" id="GO:0019674">
    <property type="term" value="P:NAD+ metabolic process"/>
    <property type="evidence" value="ECO:0007669"/>
    <property type="project" value="InterPro"/>
</dbReference>
<proteinExistence type="predicted"/>
<dbReference type="AlphaFoldDB" id="A0A645AFM0"/>
<sequence length="168" mass="18720">MVDPEGHQIWSSFAVNEVSLEKAAREKMLDVLVEIDHLPVSRWSCDGMLVSTPTGSTAYAFSLGGPVIWPDVQAFQVVPMAAHALFARPLVLDPNSLVDLTLSDQYVTRSVVWCDGRRSVDILPGTRIHVERGSHPLRVARLQEQPFTSRLVKKFDLNIDGFRSKGRP</sequence>
<accession>A0A645AFM0</accession>
<dbReference type="GO" id="GO:0006741">
    <property type="term" value="P:NADP+ biosynthetic process"/>
    <property type="evidence" value="ECO:0007669"/>
    <property type="project" value="TreeGrafter"/>
</dbReference>
<dbReference type="PANTHER" id="PTHR20275">
    <property type="entry name" value="NAD KINASE"/>
    <property type="match status" value="1"/>
</dbReference>
<organism evidence="1">
    <name type="scientific">bioreactor metagenome</name>
    <dbReference type="NCBI Taxonomy" id="1076179"/>
    <lineage>
        <taxon>unclassified sequences</taxon>
        <taxon>metagenomes</taxon>
        <taxon>ecological metagenomes</taxon>
    </lineage>
</organism>
<keyword evidence="1" id="KW-0808">Transferase</keyword>